<evidence type="ECO:0000256" key="1">
    <source>
        <dbReference type="SAM" id="MobiDB-lite"/>
    </source>
</evidence>
<dbReference type="RefSeq" id="WP_120603258.1">
    <property type="nucleotide sequence ID" value="NZ_RAWE01000046.1"/>
</dbReference>
<dbReference type="OrthoDB" id="3078209at2"/>
<evidence type="ECO:0008006" key="4">
    <source>
        <dbReference type="Google" id="ProtNLM"/>
    </source>
</evidence>
<feature type="region of interest" description="Disordered" evidence="1">
    <location>
        <begin position="14"/>
        <end position="63"/>
    </location>
</feature>
<gene>
    <name evidence="2" type="ORF">D7X32_15165</name>
</gene>
<name>A0A3A8K4K2_9BACT</name>
<proteinExistence type="predicted"/>
<evidence type="ECO:0000313" key="2">
    <source>
        <dbReference type="EMBL" id="RKH03053.1"/>
    </source>
</evidence>
<comment type="caution">
    <text evidence="2">The sequence shown here is derived from an EMBL/GenBank/DDBJ whole genome shotgun (WGS) entry which is preliminary data.</text>
</comment>
<organism evidence="2 3">
    <name type="scientific">Corallococcus carmarthensis</name>
    <dbReference type="NCBI Taxonomy" id="2316728"/>
    <lineage>
        <taxon>Bacteria</taxon>
        <taxon>Pseudomonadati</taxon>
        <taxon>Myxococcota</taxon>
        <taxon>Myxococcia</taxon>
        <taxon>Myxococcales</taxon>
        <taxon>Cystobacterineae</taxon>
        <taxon>Myxococcaceae</taxon>
        <taxon>Corallococcus</taxon>
    </lineage>
</organism>
<dbReference type="AlphaFoldDB" id="A0A3A8K4K2"/>
<accession>A0A3A8K4K2</accession>
<keyword evidence="3" id="KW-1185">Reference proteome</keyword>
<evidence type="ECO:0000313" key="3">
    <source>
        <dbReference type="Proteomes" id="UP000268313"/>
    </source>
</evidence>
<sequence length="487" mass="52484">MPEPVKDEALQLLLSRADDRRPVLEEGLPADSTRDAPRPAPLLRGAEGMTLERPDANPNDLPSQRWGVIAPLGTTGDALLRAMEPLLQHREKEQGAPVMRYRVPPGMDANAAVRWKESVHRAEDVPEEERPRYLLLLGDLPDVSMELQHVLAHGAFVGRLHVGLPDGEPDLSGYTSYAQKVIAAEKRGAPPEAPDMLLYTARDGTTATASGHQLLVEPCRQIMETRWKQKRPALKVQEVPYDYSDADALLEAAAHARSAVMLTVAHGLGRPSKGWASAQEQRAMQGALTLGGGPPLTGALLRDTPFLPGGMWFSVACFGAATPADSAFHAWLAQIAAAGGFSGRPDSVLHSLPRAGERPFVAALPQALLANPRGPLGIIGHSDLAWTLGFLDTEDMTRSRASRVLSALQVLSNGSRAGVALDALMSAYRGVNDALLAGYRARQDAQVYGIPDPVDPKRQGHQWMQRNDLRGYVLLGDPAARLSGQQP</sequence>
<reference evidence="3" key="1">
    <citation type="submission" date="2018-09" db="EMBL/GenBank/DDBJ databases">
        <authorList>
            <person name="Livingstone P.G."/>
            <person name="Whitworth D.E."/>
        </authorList>
    </citation>
    <scope>NUCLEOTIDE SEQUENCE [LARGE SCALE GENOMIC DNA]</scope>
    <source>
        <strain evidence="3">CA043D</strain>
    </source>
</reference>
<dbReference type="EMBL" id="RAWE01000046">
    <property type="protein sequence ID" value="RKH03053.1"/>
    <property type="molecule type" value="Genomic_DNA"/>
</dbReference>
<dbReference type="Proteomes" id="UP000268313">
    <property type="component" value="Unassembled WGS sequence"/>
</dbReference>
<protein>
    <recommendedName>
        <fullName evidence="4">Gingipain domain-containing protein</fullName>
    </recommendedName>
</protein>